<comment type="caution">
    <text evidence="2">The sequence shown here is derived from an EMBL/GenBank/DDBJ whole genome shotgun (WGS) entry which is preliminary data.</text>
</comment>
<feature type="transmembrane region" description="Helical" evidence="1">
    <location>
        <begin position="22"/>
        <end position="45"/>
    </location>
</feature>
<sequence length="143" mass="15554">MTEKEPTDLAEVWGETVSLRNLALSLAISVPTTVIVYYIGHAVLVRAVSDPDRAETFSLLCGLASVIICAVLCARLFAPQRVLVDDPVADSSSVEDALRELSEDEGGLGSVADLPPEVVQEMKDLELYDAFARAEEKYRRNDA</sequence>
<gene>
    <name evidence="2" type="ORF">CVA01_16090</name>
</gene>
<keyword evidence="1" id="KW-0812">Transmembrane</keyword>
<organism evidence="2 3">
    <name type="scientific">Corynebacterium variabile</name>
    <dbReference type="NCBI Taxonomy" id="1727"/>
    <lineage>
        <taxon>Bacteria</taxon>
        <taxon>Bacillati</taxon>
        <taxon>Actinomycetota</taxon>
        <taxon>Actinomycetes</taxon>
        <taxon>Mycobacteriales</taxon>
        <taxon>Corynebacteriaceae</taxon>
        <taxon>Corynebacterium</taxon>
    </lineage>
</organism>
<keyword evidence="1" id="KW-1133">Transmembrane helix</keyword>
<feature type="transmembrane region" description="Helical" evidence="1">
    <location>
        <begin position="57"/>
        <end position="78"/>
    </location>
</feature>
<dbReference type="Proteomes" id="UP000319986">
    <property type="component" value="Unassembled WGS sequence"/>
</dbReference>
<reference evidence="2 3" key="1">
    <citation type="submission" date="2019-06" db="EMBL/GenBank/DDBJ databases">
        <title>Whole genome shotgun sequence of Corynebacterium variabile NBRC 15286.</title>
        <authorList>
            <person name="Hosoyama A."/>
            <person name="Uohara A."/>
            <person name="Ohji S."/>
            <person name="Ichikawa N."/>
        </authorList>
    </citation>
    <scope>NUCLEOTIDE SEQUENCE [LARGE SCALE GENOMIC DNA]</scope>
    <source>
        <strain evidence="2 3">NBRC 15286</strain>
    </source>
</reference>
<accession>A0A4Y4BZW6</accession>
<dbReference type="AlphaFoldDB" id="A0A4Y4BZW6"/>
<evidence type="ECO:0000313" key="2">
    <source>
        <dbReference type="EMBL" id="GEC86295.1"/>
    </source>
</evidence>
<dbReference type="RefSeq" id="WP_141329885.1">
    <property type="nucleotide sequence ID" value="NZ_BJNT01000012.1"/>
</dbReference>
<proteinExistence type="predicted"/>
<dbReference type="GeneID" id="82887744"/>
<keyword evidence="1" id="KW-0472">Membrane</keyword>
<dbReference type="EMBL" id="BJNT01000012">
    <property type="protein sequence ID" value="GEC86295.1"/>
    <property type="molecule type" value="Genomic_DNA"/>
</dbReference>
<protein>
    <submittedName>
        <fullName evidence="2">Uncharacterized protein</fullName>
    </submittedName>
</protein>
<evidence type="ECO:0000256" key="1">
    <source>
        <dbReference type="SAM" id="Phobius"/>
    </source>
</evidence>
<evidence type="ECO:0000313" key="3">
    <source>
        <dbReference type="Proteomes" id="UP000319986"/>
    </source>
</evidence>
<name>A0A4Y4BZW6_9CORY</name>